<dbReference type="GO" id="GO:0016020">
    <property type="term" value="C:membrane"/>
    <property type="evidence" value="ECO:0007669"/>
    <property type="project" value="InterPro"/>
</dbReference>
<dbReference type="STRING" id="1528099.AL705_07815"/>
<dbReference type="Pfam" id="PF02325">
    <property type="entry name" value="CCB3_YggT"/>
    <property type="match status" value="1"/>
</dbReference>
<dbReference type="Proteomes" id="UP000324288">
    <property type="component" value="Chromosome"/>
</dbReference>
<keyword evidence="1" id="KW-0812">Transmembrane</keyword>
<evidence type="ECO:0000313" key="4">
    <source>
        <dbReference type="Proteomes" id="UP000068137"/>
    </source>
</evidence>
<evidence type="ECO:0000313" key="2">
    <source>
        <dbReference type="EMBL" id="ALE19443.1"/>
    </source>
</evidence>
<reference evidence="3 5" key="3">
    <citation type="submission" date="2019-04" db="EMBL/GenBank/DDBJ databases">
        <authorList>
            <person name="Seth-Smith MB H."/>
            <person name="Seth-Smith H."/>
        </authorList>
    </citation>
    <scope>NUCLEOTIDE SEQUENCE [LARGE SCALE GENOMIC DNA]</scope>
    <source>
        <strain evidence="3">USB-603019</strain>
    </source>
</reference>
<evidence type="ECO:0000313" key="3">
    <source>
        <dbReference type="EMBL" id="VHO01643.1"/>
    </source>
</evidence>
<dbReference type="EMBL" id="CP012390">
    <property type="protein sequence ID" value="ALE19443.1"/>
    <property type="molecule type" value="Genomic_DNA"/>
</dbReference>
<gene>
    <name evidence="2" type="ORF">AL705_07815</name>
    <name evidence="3" type="ORF">LC603019_01572</name>
</gene>
<dbReference type="AlphaFoldDB" id="A0A0M4MYG8"/>
<organism evidence="2 4">
    <name type="scientific">Lawsonella clevelandensis</name>
    <dbReference type="NCBI Taxonomy" id="1528099"/>
    <lineage>
        <taxon>Bacteria</taxon>
        <taxon>Bacillati</taxon>
        <taxon>Actinomycetota</taxon>
        <taxon>Actinomycetes</taxon>
        <taxon>Mycobacteriales</taxon>
        <taxon>Lawsonellaceae</taxon>
        <taxon>Lawsonella</taxon>
    </lineage>
</organism>
<protein>
    <recommendedName>
        <fullName evidence="6">YggT family protein</fullName>
    </recommendedName>
</protein>
<dbReference type="Proteomes" id="UP000068137">
    <property type="component" value="Chromosome"/>
</dbReference>
<evidence type="ECO:0000256" key="1">
    <source>
        <dbReference type="SAM" id="Phobius"/>
    </source>
</evidence>
<keyword evidence="1" id="KW-0472">Membrane</keyword>
<keyword evidence="1" id="KW-1133">Transmembrane helix</keyword>
<evidence type="ECO:0000313" key="5">
    <source>
        <dbReference type="Proteomes" id="UP000324288"/>
    </source>
</evidence>
<dbReference type="EMBL" id="LR584267">
    <property type="protein sequence ID" value="VHO01643.1"/>
    <property type="molecule type" value="Genomic_DNA"/>
</dbReference>
<reference evidence="2 4" key="1">
    <citation type="journal article" date="2015" name="Genome Announc.">
        <title>Complete Genome Sequences for Two Strains of a Novel Fastidious, Partially Acid-Fast, Gram-Positive Corynebacterineae Bacterium, Derived from Human Clinical Samples.</title>
        <authorList>
            <person name="Nicholson A.C."/>
            <person name="Bell M."/>
            <person name="Humrighouse B.W."/>
            <person name="McQuiston J.R."/>
        </authorList>
    </citation>
    <scope>NUCLEOTIDE SEQUENCE [LARGE SCALE GENOMIC DNA]</scope>
    <source>
        <strain evidence="2 4">X1698</strain>
    </source>
</reference>
<reference evidence="2" key="2">
    <citation type="journal article" date="2016" name="Int. J. Syst. Evol. Microbiol.">
        <title>Lawsonella clevelandensis gen. nov., sp. nov., a new member of the suborder Corynebacterineae isolated from human abscesses.</title>
        <authorList>
            <person name="Bell M.E."/>
            <person name="Bernard K.A."/>
            <person name="Harrington S.M."/>
            <person name="Patel N.B."/>
            <person name="Tucker T.A."/>
            <person name="Metcalfe M.G."/>
            <person name="McQuiston J.R."/>
        </authorList>
    </citation>
    <scope>NUCLEOTIDE SEQUENCE</scope>
    <source>
        <strain evidence="2">X1698</strain>
    </source>
</reference>
<feature type="transmembrane region" description="Helical" evidence="1">
    <location>
        <begin position="6"/>
        <end position="25"/>
    </location>
</feature>
<dbReference type="RefSeq" id="WP_053962526.1">
    <property type="nucleotide sequence ID" value="NZ_CAJPTR010000020.1"/>
</dbReference>
<dbReference type="KEGG" id="cbq:AL705_07815"/>
<sequence length="106" mass="11572">MTVFATVVYYLLRILWLLLIVRITVEMIHSFGRSWSPGPKLAAVLEVVFRATDWCLVPIRKVLRPVGIGGVGLDLSPLIVFLVVSVLVPLTVNLGATPVTLGSLFS</sequence>
<dbReference type="InterPro" id="IPR003425">
    <property type="entry name" value="CCB3/YggT"/>
</dbReference>
<accession>A0A0M4MYG8</accession>
<name>A0A0M4MYG8_9ACTN</name>
<dbReference type="GeneID" id="84895447"/>
<dbReference type="OrthoDB" id="3216131at2"/>
<keyword evidence="5" id="KW-1185">Reference proteome</keyword>
<evidence type="ECO:0008006" key="6">
    <source>
        <dbReference type="Google" id="ProtNLM"/>
    </source>
</evidence>
<proteinExistence type="predicted"/>